<feature type="compositionally biased region" description="Polar residues" evidence="1">
    <location>
        <begin position="672"/>
        <end position="691"/>
    </location>
</feature>
<organism evidence="4 5">
    <name type="scientific">Obba rivulosa</name>
    <dbReference type="NCBI Taxonomy" id="1052685"/>
    <lineage>
        <taxon>Eukaryota</taxon>
        <taxon>Fungi</taxon>
        <taxon>Dikarya</taxon>
        <taxon>Basidiomycota</taxon>
        <taxon>Agaricomycotina</taxon>
        <taxon>Agaricomycetes</taxon>
        <taxon>Polyporales</taxon>
        <taxon>Gelatoporiaceae</taxon>
        <taxon>Obba</taxon>
    </lineage>
</organism>
<dbReference type="PANTHER" id="PTHR28051:SF1">
    <property type="entry name" value="PROTEIN MTL1-RELATED"/>
    <property type="match status" value="1"/>
</dbReference>
<evidence type="ECO:0000259" key="3">
    <source>
        <dbReference type="Pfam" id="PF08550"/>
    </source>
</evidence>
<dbReference type="Proteomes" id="UP000250043">
    <property type="component" value="Unassembled WGS sequence"/>
</dbReference>
<feature type="compositionally biased region" description="Acidic residues" evidence="1">
    <location>
        <begin position="301"/>
        <end position="321"/>
    </location>
</feature>
<feature type="compositionally biased region" description="Basic and acidic residues" evidence="1">
    <location>
        <begin position="927"/>
        <end position="937"/>
    </location>
</feature>
<accession>A0A8E2DGA4</accession>
<feature type="compositionally biased region" description="Polar residues" evidence="1">
    <location>
        <begin position="805"/>
        <end position="820"/>
    </location>
</feature>
<dbReference type="GO" id="GO:0005773">
    <property type="term" value="C:vacuole"/>
    <property type="evidence" value="ECO:0007669"/>
    <property type="project" value="GOC"/>
</dbReference>
<dbReference type="OrthoDB" id="5563539at2759"/>
<feature type="compositionally biased region" description="Low complexity" evidence="1">
    <location>
        <begin position="349"/>
        <end position="363"/>
    </location>
</feature>
<feature type="region of interest" description="Disordered" evidence="1">
    <location>
        <begin position="171"/>
        <end position="267"/>
    </location>
</feature>
<keyword evidence="5" id="KW-1185">Reference proteome</keyword>
<feature type="chain" id="PRO_5034393933" description="Nitrogen regulatory protein areA GATA-like domain-containing protein" evidence="2">
    <location>
        <begin position="22"/>
        <end position="1009"/>
    </location>
</feature>
<proteinExistence type="predicted"/>
<name>A0A8E2DGA4_9APHY</name>
<feature type="region of interest" description="Disordered" evidence="1">
    <location>
        <begin position="551"/>
        <end position="983"/>
    </location>
</feature>
<feature type="compositionally biased region" description="Low complexity" evidence="1">
    <location>
        <begin position="702"/>
        <end position="724"/>
    </location>
</feature>
<feature type="compositionally biased region" description="Low complexity" evidence="1">
    <location>
        <begin position="748"/>
        <end position="763"/>
    </location>
</feature>
<sequence>MPVPATLTSYLPVLLVSVTHSAAPDDSSFSTLPEGQVDYLSHEWREEDVWRSWRSMTRQKNAIANGMRLENASWRTWWKQRNKLKTVSPETLNWLKDSDVTWLYGPLHVGSDWTPSSNKQDTLTALQRKTSLEEISPSKKKQQITAPYTTKPILKRRSISQLLSLPASPFFAQPESDEEESAELEREGATSPGPARPPLLHTKSDTHISWRGRPYRKVSPPRIIAQETPLAPLSTTPATSDSSDQDLSGSSSTGADGSASGVSSTGAKKKHISFNTFVEQCIAIEKPKLKRSNLGPPVYESYDDGYEEDSEVAYDEEDDEPASFYIEHRDSPAGSDSDDDDDVIEMRTSSSRSRSSSASSSRSPRFATVPLPGSKDPSPSGSNRSHHGLSRRASAGGDRVTIAPIAPTLLKSTGFGNEVVDRSYGKGRAAKDVELVYVPPSNSTYNHPNTPANGSHEDVYHHRESYFSVGTSGQRVPITSVDALPPPYQTQPTAGSSQSHSRGLYVHPPLVESPQQMHAEMGGQDAALEDAYDYFEGPDLGEDFGDWRAQMGRRRQSRREQREREEGAGAVRYAEGGTASVTTGRSARSAGRGSPDVPVVVVNEVNGAMEERKERSREGSPSPPDHIEQTVVKSEFAGSLDQPHSATHSIPFASSPAVPVPRLGASPHIAISPQSTGTAAPASASVSTDPSRLSPPEAALCRGRPSSVSGSTTTGSFSRSSDSASRSDSRGRSLTRTPSFSDRDRSSSHGTSSPIGSISPTGSALGIAAGSYSGRGRDRDGRSVMRAGRGDVERGRNRSGRKLGDSTSPPSVLGSPTRSGSDMEYQPYSPTLVDAVDSPIERGRAPSPPSSISGSSTASVSTIVPSRQSVGETDASMGRPRLTLGSPHAKIVAVPIPSPIPEEDEQRSRHPTPANSPVTVLHPMGHARQESVSKEKSPITTPPHSAPWQVTPPAIDSPAPALESPAADRSRKVADARAEQQSGTLVGRAVEIVTSARGFLGSIWNAGTS</sequence>
<feature type="compositionally biased region" description="Low complexity" evidence="1">
    <location>
        <begin position="850"/>
        <end position="864"/>
    </location>
</feature>
<feature type="compositionally biased region" description="Basic and acidic residues" evidence="1">
    <location>
        <begin position="558"/>
        <end position="567"/>
    </location>
</feature>
<dbReference type="InterPro" id="IPR013860">
    <property type="entry name" value="AreA_GATA"/>
</dbReference>
<feature type="compositionally biased region" description="Low complexity" evidence="1">
    <location>
        <begin position="228"/>
        <end position="266"/>
    </location>
</feature>
<evidence type="ECO:0000313" key="4">
    <source>
        <dbReference type="EMBL" id="OCH84624.1"/>
    </source>
</evidence>
<evidence type="ECO:0000313" key="5">
    <source>
        <dbReference type="Proteomes" id="UP000250043"/>
    </source>
</evidence>
<feature type="compositionally biased region" description="Low complexity" evidence="1">
    <location>
        <begin position="568"/>
        <end position="577"/>
    </location>
</feature>
<reference evidence="4 5" key="1">
    <citation type="submission" date="2016-07" db="EMBL/GenBank/DDBJ databases">
        <title>Draft genome of the white-rot fungus Obba rivulosa 3A-2.</title>
        <authorList>
            <consortium name="DOE Joint Genome Institute"/>
            <person name="Miettinen O."/>
            <person name="Riley R."/>
            <person name="Acob R."/>
            <person name="Barry K."/>
            <person name="Cullen D."/>
            <person name="De Vries R."/>
            <person name="Hainaut M."/>
            <person name="Hatakka A."/>
            <person name="Henrissat B."/>
            <person name="Hilden K."/>
            <person name="Kuo R."/>
            <person name="Labutti K."/>
            <person name="Lipzen A."/>
            <person name="Makela M.R."/>
            <person name="Sandor L."/>
            <person name="Spatafora J.W."/>
            <person name="Grigoriev I.V."/>
            <person name="Hibbett D.S."/>
        </authorList>
    </citation>
    <scope>NUCLEOTIDE SEQUENCE [LARGE SCALE GENOMIC DNA]</scope>
    <source>
        <strain evidence="4 5">3A-2</strain>
    </source>
</reference>
<evidence type="ECO:0000256" key="2">
    <source>
        <dbReference type="SAM" id="SignalP"/>
    </source>
</evidence>
<dbReference type="PANTHER" id="PTHR28051">
    <property type="entry name" value="PROTEIN MTL1-RELATED"/>
    <property type="match status" value="1"/>
</dbReference>
<dbReference type="EMBL" id="KV722652">
    <property type="protein sequence ID" value="OCH84624.1"/>
    <property type="molecule type" value="Genomic_DNA"/>
</dbReference>
<feature type="domain" description="Nitrogen regulatory protein areA GATA-like" evidence="3">
    <location>
        <begin position="52"/>
        <end position="79"/>
    </location>
</feature>
<dbReference type="GO" id="GO:0007039">
    <property type="term" value="P:protein catabolic process in the vacuole"/>
    <property type="evidence" value="ECO:0007669"/>
    <property type="project" value="TreeGrafter"/>
</dbReference>
<feature type="compositionally biased region" description="Basic and acidic residues" evidence="1">
    <location>
        <begin position="419"/>
        <end position="431"/>
    </location>
</feature>
<protein>
    <recommendedName>
        <fullName evidence="3">Nitrogen regulatory protein areA GATA-like domain-containing protein</fullName>
    </recommendedName>
</protein>
<gene>
    <name evidence="4" type="ORF">OBBRIDRAFT_798913</name>
</gene>
<keyword evidence="2" id="KW-0732">Signal</keyword>
<feature type="signal peptide" evidence="2">
    <location>
        <begin position="1"/>
        <end position="21"/>
    </location>
</feature>
<dbReference type="AlphaFoldDB" id="A0A8E2DGA4"/>
<feature type="compositionally biased region" description="Basic and acidic residues" evidence="1">
    <location>
        <begin position="775"/>
        <end position="796"/>
    </location>
</feature>
<evidence type="ECO:0000256" key="1">
    <source>
        <dbReference type="SAM" id="MobiDB-lite"/>
    </source>
</evidence>
<feature type="region of interest" description="Disordered" evidence="1">
    <location>
        <begin position="285"/>
        <end position="431"/>
    </location>
</feature>
<dbReference type="GO" id="GO:0042149">
    <property type="term" value="P:cellular response to glucose starvation"/>
    <property type="evidence" value="ECO:0007669"/>
    <property type="project" value="TreeGrafter"/>
</dbReference>
<dbReference type="Pfam" id="PF08550">
    <property type="entry name" value="GATA_AreA"/>
    <property type="match status" value="1"/>
</dbReference>
<feature type="compositionally biased region" description="Basic and acidic residues" evidence="1">
    <location>
        <begin position="966"/>
        <end position="978"/>
    </location>
</feature>
<feature type="compositionally biased region" description="Low complexity" evidence="1">
    <location>
        <begin position="597"/>
        <end position="606"/>
    </location>
</feature>
<dbReference type="InterPro" id="IPR052292">
    <property type="entry name" value="Glucose_repression_reg"/>
</dbReference>
<feature type="compositionally biased region" description="Basic and acidic residues" evidence="1">
    <location>
        <begin position="609"/>
        <end position="618"/>
    </location>
</feature>